<feature type="compositionally biased region" description="Polar residues" evidence="7">
    <location>
        <begin position="690"/>
        <end position="705"/>
    </location>
</feature>
<evidence type="ECO:0000256" key="4">
    <source>
        <dbReference type="ARBA" id="ARBA00023212"/>
    </source>
</evidence>
<keyword evidence="4" id="KW-0206">Cytoskeleton</keyword>
<evidence type="ECO:0000256" key="6">
    <source>
        <dbReference type="SAM" id="Coils"/>
    </source>
</evidence>
<evidence type="ECO:0000256" key="7">
    <source>
        <dbReference type="SAM" id="MobiDB-lite"/>
    </source>
</evidence>
<dbReference type="Gene3D" id="2.170.210.20">
    <property type="entry name" value="Spindle assembly abnormal protein 6, N-terminal domain"/>
    <property type="match status" value="1"/>
</dbReference>
<dbReference type="Gene3D" id="1.10.287.1490">
    <property type="match status" value="1"/>
</dbReference>
<feature type="coiled-coil region" evidence="6">
    <location>
        <begin position="426"/>
        <end position="488"/>
    </location>
</feature>
<dbReference type="InterPro" id="IPR038558">
    <property type="entry name" value="SAS-6_N_sf"/>
</dbReference>
<name>A0ABD1YWJ1_9MARC</name>
<feature type="region of interest" description="Disordered" evidence="7">
    <location>
        <begin position="690"/>
        <end position="779"/>
    </location>
</feature>
<gene>
    <name evidence="9" type="ORF">R1flu_006629</name>
</gene>
<feature type="coiled-coil region" evidence="6">
    <location>
        <begin position="189"/>
        <end position="260"/>
    </location>
</feature>
<keyword evidence="5" id="KW-0131">Cell cycle</keyword>
<organism evidence="9 10">
    <name type="scientific">Riccia fluitans</name>
    <dbReference type="NCBI Taxonomy" id="41844"/>
    <lineage>
        <taxon>Eukaryota</taxon>
        <taxon>Viridiplantae</taxon>
        <taxon>Streptophyta</taxon>
        <taxon>Embryophyta</taxon>
        <taxon>Marchantiophyta</taxon>
        <taxon>Marchantiopsida</taxon>
        <taxon>Marchantiidae</taxon>
        <taxon>Marchantiales</taxon>
        <taxon>Ricciaceae</taxon>
        <taxon>Riccia</taxon>
    </lineage>
</organism>
<proteinExistence type="predicted"/>
<accession>A0ABD1YWJ1</accession>
<evidence type="ECO:0000256" key="3">
    <source>
        <dbReference type="ARBA" id="ARBA00023054"/>
    </source>
</evidence>
<evidence type="ECO:0000259" key="8">
    <source>
        <dbReference type="Pfam" id="PF16531"/>
    </source>
</evidence>
<feature type="compositionally biased region" description="Polar residues" evidence="7">
    <location>
        <begin position="715"/>
        <end position="731"/>
    </location>
</feature>
<dbReference type="PANTHER" id="PTHR44281">
    <property type="entry name" value="SPINDLE ASSEMBLY ABNORMAL PROTEIN 6 HOMOLOG"/>
    <property type="match status" value="1"/>
</dbReference>
<dbReference type="Pfam" id="PF16531">
    <property type="entry name" value="SAS-6_N"/>
    <property type="match status" value="1"/>
</dbReference>
<dbReference type="Proteomes" id="UP001605036">
    <property type="component" value="Unassembled WGS sequence"/>
</dbReference>
<reference evidence="9 10" key="1">
    <citation type="submission" date="2024-09" db="EMBL/GenBank/DDBJ databases">
        <title>Chromosome-scale assembly of Riccia fluitans.</title>
        <authorList>
            <person name="Paukszto L."/>
            <person name="Sawicki J."/>
            <person name="Karawczyk K."/>
            <person name="Piernik-Szablinska J."/>
            <person name="Szczecinska M."/>
            <person name="Mazdziarz M."/>
        </authorList>
    </citation>
    <scope>NUCLEOTIDE SEQUENCE [LARGE SCALE GENOMIC DNA]</scope>
    <source>
        <strain evidence="9">Rf_01</strain>
        <tissue evidence="9">Aerial parts of the thallus</tissue>
    </source>
</reference>
<protein>
    <recommendedName>
        <fullName evidence="8">Spindle assembly abnormal protein 6 N-terminal domain-containing protein</fullName>
    </recommendedName>
</protein>
<keyword evidence="10" id="KW-1185">Reference proteome</keyword>
<evidence type="ECO:0000256" key="2">
    <source>
        <dbReference type="ARBA" id="ARBA00022490"/>
    </source>
</evidence>
<evidence type="ECO:0000256" key="5">
    <source>
        <dbReference type="ARBA" id="ARBA00023306"/>
    </source>
</evidence>
<sequence>MGFQMDDMYKLGTTMESSSTLFEKVIPVKSLKCSSEERHMDLTIRFLMGVSKLHRSTKVLQVQITNELDPFFFYSLEVNEDDFQTLKVEQCILVDFSTFPYKFIELLEQCIASGCNDSPRFLAMLNVRTGDSTFSIVETNQFKHLSHLSLTFRQGNDTVIKSYLAARLAEYKAINLDLHDKLRRTLLSLEKALRDVDDLSSELTELKEKQNRSVSELKAECTLEIAHEKEKVMQETAELKERLEKERADLEARLRQQADVQHERAVELDKQVRTLLDTKYKLDTKVTELRTKFVALEKDLDEKQQECECLRRENRNLDAEKHENEKQLNRHLIRLSALEQEVQDKGDLLSNLTKQLENQEAHRSALEGSWKEAQAAADRAEERADASSSEINKCYQIIEKLQLELRSMKSKVKLKGQVTSQQDTLIQEKQAAIEKGLNEINSLQQDVTRLKQENETLKKKSEDLQVKLDEAQEVIKSNQQMIQWLNQQLTEAQLGKLGPAGASSRFMYRASNGHHYSTNSTGLVSSRIGPDAPVIGTSLSSSNSISGMSNTSSAFIPQYPLSTSLPYTLTSPPFSSSMHVKSNATSLSSGLTSTYTSSTRPCCVAKAAAASATIPSTSSACSKVQYRPAHLLKPPNPGNSSGSASLQTDTCGPVSWPDDTGSWISKIGLGSGVGLPKTQLSFVDVSSGFGTQNSAGKSTATSFSRSAPGLDSSRPRSPQNLRPQSPHSPQEFSKPLSPLSRPESPGPQPTSTRCRSPRPRSPPLRQKPPPQPNSYPFAKSHVVSNSEIVLSSCK</sequence>
<dbReference type="CDD" id="cd10142">
    <property type="entry name" value="HD_SAS6_N"/>
    <property type="match status" value="1"/>
</dbReference>
<comment type="caution">
    <text evidence="9">The sequence shown here is derived from an EMBL/GenBank/DDBJ whole genome shotgun (WGS) entry which is preliminary data.</text>
</comment>
<evidence type="ECO:0000313" key="10">
    <source>
        <dbReference type="Proteomes" id="UP001605036"/>
    </source>
</evidence>
<evidence type="ECO:0000313" key="9">
    <source>
        <dbReference type="EMBL" id="KAL2635150.1"/>
    </source>
</evidence>
<dbReference type="EMBL" id="JBHFFA010000003">
    <property type="protein sequence ID" value="KAL2635150.1"/>
    <property type="molecule type" value="Genomic_DNA"/>
</dbReference>
<dbReference type="PANTHER" id="PTHR44281:SF2">
    <property type="entry name" value="SPINDLE ASSEMBLY ABNORMAL PROTEIN 6 HOMOLOG"/>
    <property type="match status" value="1"/>
</dbReference>
<feature type="domain" description="Spindle assembly abnormal protein 6 N-terminal" evidence="8">
    <location>
        <begin position="21"/>
        <end position="152"/>
    </location>
</feature>
<dbReference type="InterPro" id="IPR032396">
    <property type="entry name" value="SAS-6_N"/>
</dbReference>
<keyword evidence="2" id="KW-0963">Cytoplasm</keyword>
<keyword evidence="3 6" id="KW-0175">Coiled coil</keyword>
<dbReference type="AlphaFoldDB" id="A0ABD1YWJ1"/>
<comment type="subcellular location">
    <subcellularLocation>
        <location evidence="1">Cytoplasm</location>
        <location evidence="1">Cytoskeleton</location>
        <location evidence="1">Microtubule organizing center</location>
        <location evidence="1">Centrosome</location>
    </subcellularLocation>
</comment>
<feature type="compositionally biased region" description="Pro residues" evidence="7">
    <location>
        <begin position="759"/>
        <end position="773"/>
    </location>
</feature>
<feature type="region of interest" description="Disordered" evidence="7">
    <location>
        <begin position="632"/>
        <end position="657"/>
    </location>
</feature>
<evidence type="ECO:0000256" key="1">
    <source>
        <dbReference type="ARBA" id="ARBA00004300"/>
    </source>
</evidence>
<feature type="region of interest" description="Disordered" evidence="7">
    <location>
        <begin position="363"/>
        <end position="384"/>
    </location>
</feature>